<dbReference type="EMBL" id="BAAAZO010000012">
    <property type="protein sequence ID" value="GAA3637064.1"/>
    <property type="molecule type" value="Genomic_DNA"/>
</dbReference>
<dbReference type="Pfam" id="PF13613">
    <property type="entry name" value="HTH_Tnp_4"/>
    <property type="match status" value="1"/>
</dbReference>
<gene>
    <name evidence="2" type="ORF">GCM10022223_64670</name>
</gene>
<evidence type="ECO:0000313" key="3">
    <source>
        <dbReference type="Proteomes" id="UP001501074"/>
    </source>
</evidence>
<evidence type="ECO:0000259" key="1">
    <source>
        <dbReference type="Pfam" id="PF13613"/>
    </source>
</evidence>
<organism evidence="2 3">
    <name type="scientific">Kineosporia mesophila</name>
    <dbReference type="NCBI Taxonomy" id="566012"/>
    <lineage>
        <taxon>Bacteria</taxon>
        <taxon>Bacillati</taxon>
        <taxon>Actinomycetota</taxon>
        <taxon>Actinomycetes</taxon>
        <taxon>Kineosporiales</taxon>
        <taxon>Kineosporiaceae</taxon>
        <taxon>Kineosporia</taxon>
    </lineage>
</organism>
<dbReference type="InterPro" id="IPR027805">
    <property type="entry name" value="Transposase_HTH_dom"/>
</dbReference>
<protein>
    <recommendedName>
        <fullName evidence="1">Transposase Helix-turn-helix domain-containing protein</fullName>
    </recommendedName>
</protein>
<sequence length="96" mass="11367">MVVCRSGMTVSTQTLRFVTNALRTHRRTGTRWCVLFSGQLALMVLAHPTKGETYRDLAVGFRVGTTTAYRYLRESLEVWSFWLLWPRRWSRRSNRR</sequence>
<keyword evidence="3" id="KW-1185">Reference proteome</keyword>
<feature type="domain" description="Transposase Helix-turn-helix" evidence="1">
    <location>
        <begin position="38"/>
        <end position="76"/>
    </location>
</feature>
<comment type="caution">
    <text evidence="2">The sequence shown here is derived from an EMBL/GenBank/DDBJ whole genome shotgun (WGS) entry which is preliminary data.</text>
</comment>
<name>A0ABP7ANV7_9ACTN</name>
<proteinExistence type="predicted"/>
<reference evidence="3" key="1">
    <citation type="journal article" date="2019" name="Int. J. Syst. Evol. Microbiol.">
        <title>The Global Catalogue of Microorganisms (GCM) 10K type strain sequencing project: providing services to taxonomists for standard genome sequencing and annotation.</title>
        <authorList>
            <consortium name="The Broad Institute Genomics Platform"/>
            <consortium name="The Broad Institute Genome Sequencing Center for Infectious Disease"/>
            <person name="Wu L."/>
            <person name="Ma J."/>
        </authorList>
    </citation>
    <scope>NUCLEOTIDE SEQUENCE [LARGE SCALE GENOMIC DNA]</scope>
    <source>
        <strain evidence="3">JCM 16902</strain>
    </source>
</reference>
<evidence type="ECO:0000313" key="2">
    <source>
        <dbReference type="EMBL" id="GAA3637064.1"/>
    </source>
</evidence>
<dbReference type="Proteomes" id="UP001501074">
    <property type="component" value="Unassembled WGS sequence"/>
</dbReference>
<accession>A0ABP7ANV7</accession>